<dbReference type="RefSeq" id="XP_005719244.1">
    <property type="nucleotide sequence ID" value="XM_005719187.1"/>
</dbReference>
<organism evidence="6 7">
    <name type="scientific">Chondrus crispus</name>
    <name type="common">Carrageen Irish moss</name>
    <name type="synonym">Polymorpha crispa</name>
    <dbReference type="NCBI Taxonomy" id="2769"/>
    <lineage>
        <taxon>Eukaryota</taxon>
        <taxon>Rhodophyta</taxon>
        <taxon>Florideophyceae</taxon>
        <taxon>Rhodymeniophycidae</taxon>
        <taxon>Gigartinales</taxon>
        <taxon>Gigartinaceae</taxon>
        <taxon>Chondrus</taxon>
    </lineage>
</organism>
<keyword evidence="3" id="KW-0949">S-adenosyl-L-methionine</keyword>
<dbReference type="Gramene" id="CDF39333">
    <property type="protein sequence ID" value="CDF39333"/>
    <property type="gene ID" value="CHC_T00006620001"/>
</dbReference>
<dbReference type="Gene3D" id="3.90.1420.10">
    <property type="entry name" value="Rubisco LSMT, substrate-binding domain"/>
    <property type="match status" value="1"/>
</dbReference>
<evidence type="ECO:0000313" key="6">
    <source>
        <dbReference type="EMBL" id="CDF39333.1"/>
    </source>
</evidence>
<dbReference type="GeneID" id="17326971"/>
<dbReference type="SUPFAM" id="SSF82199">
    <property type="entry name" value="SET domain"/>
    <property type="match status" value="1"/>
</dbReference>
<dbReference type="PANTHER" id="PTHR13271:SF123">
    <property type="entry name" value="RIBULOSE-1,5-BISPHOSPHATE CARBOXYLASE_OXYGENASE SMALL SUBUNIT N-METHYLTRANSFERASE I-RELATED"/>
    <property type="match status" value="1"/>
</dbReference>
<dbReference type="STRING" id="2769.R7QNG5"/>
<dbReference type="OMA" id="TGLEPWI"/>
<dbReference type="SUPFAM" id="SSF81822">
    <property type="entry name" value="RuBisCo LSMT C-terminal, substrate-binding domain"/>
    <property type="match status" value="1"/>
</dbReference>
<gene>
    <name evidence="6" type="ORF">CHC_T00006620001</name>
</gene>
<protein>
    <recommendedName>
        <fullName evidence="5">SET domain-containing protein</fullName>
    </recommendedName>
</protein>
<accession>R7QNG5</accession>
<sequence length="464" mass="53216">MAFIKSIGLPRQKPGGPTCRRRPRVPSMQLPGPRLENRKSPLAIESETLVSWLEENGMYLSKEATWGRPRHPMGVANETTDEGESSGRGLVAVKGIVQGEPLFEVPFEVVLTKQRALEEIPELPEDVNEYIAIATLLIQERSRGDASFWKPYLDVLPKDEDIIPLFRWSEDDMLLLQGSPCQAAARSLRGKLVSEFATAEETIYAPNRRKFPDDVFTWDQWEWAFAILFSRAIMLTAEQRIALVPYADLLNHNPFCSTYIDVQEKQLTGKRFVTLYTDRPYAQMDQVFVTYGPKSNGDLLLLYGFITDRNPYDSVELVVALSDEDELFERKKKYLDESGVGTTATFPLYSDRYPMELIEFLRFCVAGEDELDNGDFGDFMNEDNETLVAKTLISACQDALAAYPQSREEDDKLIADRSMYKMFAQKQRWAIRQRRAEKRILERTIANIEREITDPTFMFTESKE</sequence>
<dbReference type="InterPro" id="IPR036464">
    <property type="entry name" value="Rubisco_LSMT_subst-bd_sf"/>
</dbReference>
<dbReference type="InterPro" id="IPR015353">
    <property type="entry name" value="Rubisco_LSMT_subst-bd"/>
</dbReference>
<dbReference type="InterPro" id="IPR044431">
    <property type="entry name" value="SET_RBCMT"/>
</dbReference>
<reference evidence="7" key="1">
    <citation type="journal article" date="2013" name="Proc. Natl. Acad. Sci. U.S.A.">
        <title>Genome structure and metabolic features in the red seaweed Chondrus crispus shed light on evolution of the Archaeplastida.</title>
        <authorList>
            <person name="Collen J."/>
            <person name="Porcel B."/>
            <person name="Carre W."/>
            <person name="Ball S.G."/>
            <person name="Chaparro C."/>
            <person name="Tonon T."/>
            <person name="Barbeyron T."/>
            <person name="Michel G."/>
            <person name="Noel B."/>
            <person name="Valentin K."/>
            <person name="Elias M."/>
            <person name="Artiguenave F."/>
            <person name="Arun A."/>
            <person name="Aury J.M."/>
            <person name="Barbosa-Neto J.F."/>
            <person name="Bothwell J.H."/>
            <person name="Bouget F.Y."/>
            <person name="Brillet L."/>
            <person name="Cabello-Hurtado F."/>
            <person name="Capella-Gutierrez S."/>
            <person name="Charrier B."/>
            <person name="Cladiere L."/>
            <person name="Cock J.M."/>
            <person name="Coelho S.M."/>
            <person name="Colleoni C."/>
            <person name="Czjzek M."/>
            <person name="Da Silva C."/>
            <person name="Delage L."/>
            <person name="Denoeud F."/>
            <person name="Deschamps P."/>
            <person name="Dittami S.M."/>
            <person name="Gabaldon T."/>
            <person name="Gachon C.M."/>
            <person name="Groisillier A."/>
            <person name="Herve C."/>
            <person name="Jabbari K."/>
            <person name="Katinka M."/>
            <person name="Kloareg B."/>
            <person name="Kowalczyk N."/>
            <person name="Labadie K."/>
            <person name="Leblanc C."/>
            <person name="Lopez P.J."/>
            <person name="McLachlan D.H."/>
            <person name="Meslet-Cladiere L."/>
            <person name="Moustafa A."/>
            <person name="Nehr Z."/>
            <person name="Nyvall Collen P."/>
            <person name="Panaud O."/>
            <person name="Partensky F."/>
            <person name="Poulain J."/>
            <person name="Rensing S.A."/>
            <person name="Rousvoal S."/>
            <person name="Samson G."/>
            <person name="Symeonidi A."/>
            <person name="Weissenbach J."/>
            <person name="Zambounis A."/>
            <person name="Wincker P."/>
            <person name="Boyen C."/>
        </authorList>
    </citation>
    <scope>NUCLEOTIDE SEQUENCE [LARGE SCALE GENOMIC DNA]</scope>
    <source>
        <strain evidence="7">cv. Stackhouse</strain>
    </source>
</reference>
<keyword evidence="7" id="KW-1185">Reference proteome</keyword>
<dbReference type="Pfam" id="PF00856">
    <property type="entry name" value="SET"/>
    <property type="match status" value="1"/>
</dbReference>
<dbReference type="PROSITE" id="PS50280">
    <property type="entry name" value="SET"/>
    <property type="match status" value="1"/>
</dbReference>
<dbReference type="GO" id="GO:0032259">
    <property type="term" value="P:methylation"/>
    <property type="evidence" value="ECO:0007669"/>
    <property type="project" value="UniProtKB-KW"/>
</dbReference>
<dbReference type="OrthoDB" id="341421at2759"/>
<dbReference type="InterPro" id="IPR001214">
    <property type="entry name" value="SET_dom"/>
</dbReference>
<dbReference type="PANTHER" id="PTHR13271">
    <property type="entry name" value="UNCHARACTERIZED PUTATIVE METHYLTRANSFERASE"/>
    <property type="match status" value="1"/>
</dbReference>
<evidence type="ECO:0000256" key="3">
    <source>
        <dbReference type="ARBA" id="ARBA00022691"/>
    </source>
</evidence>
<dbReference type="CDD" id="cd19179">
    <property type="entry name" value="SET_RBCMT"/>
    <property type="match status" value="1"/>
</dbReference>
<feature type="domain" description="SET" evidence="5">
    <location>
        <begin position="71"/>
        <end position="292"/>
    </location>
</feature>
<dbReference type="AlphaFoldDB" id="R7QNG5"/>
<dbReference type="PhylomeDB" id="R7QNG5"/>
<dbReference type="KEGG" id="ccp:CHC_T00006620001"/>
<evidence type="ECO:0000256" key="1">
    <source>
        <dbReference type="ARBA" id="ARBA00022603"/>
    </source>
</evidence>
<keyword evidence="1" id="KW-0489">Methyltransferase</keyword>
<name>R7QNG5_CHOCR</name>
<feature type="region of interest" description="Disordered" evidence="4">
    <location>
        <begin position="1"/>
        <end position="36"/>
    </location>
</feature>
<dbReference type="GO" id="GO:0016279">
    <property type="term" value="F:protein-lysine N-methyltransferase activity"/>
    <property type="evidence" value="ECO:0007669"/>
    <property type="project" value="InterPro"/>
</dbReference>
<evidence type="ECO:0000259" key="5">
    <source>
        <dbReference type="PROSITE" id="PS50280"/>
    </source>
</evidence>
<proteinExistence type="predicted"/>
<dbReference type="EMBL" id="HG002022">
    <property type="protein sequence ID" value="CDF39333.1"/>
    <property type="molecule type" value="Genomic_DNA"/>
</dbReference>
<dbReference type="Proteomes" id="UP000012073">
    <property type="component" value="Unassembled WGS sequence"/>
</dbReference>
<dbReference type="Gene3D" id="3.90.1410.10">
    <property type="entry name" value="set domain protein methyltransferase, domain 1"/>
    <property type="match status" value="1"/>
</dbReference>
<keyword evidence="2" id="KW-0808">Transferase</keyword>
<dbReference type="InterPro" id="IPR046341">
    <property type="entry name" value="SET_dom_sf"/>
</dbReference>
<evidence type="ECO:0000256" key="2">
    <source>
        <dbReference type="ARBA" id="ARBA00022679"/>
    </source>
</evidence>
<evidence type="ECO:0000256" key="4">
    <source>
        <dbReference type="SAM" id="MobiDB-lite"/>
    </source>
</evidence>
<evidence type="ECO:0000313" key="7">
    <source>
        <dbReference type="Proteomes" id="UP000012073"/>
    </source>
</evidence>
<dbReference type="Pfam" id="PF09273">
    <property type="entry name" value="Rubis-subs-bind"/>
    <property type="match status" value="1"/>
</dbReference>
<dbReference type="InterPro" id="IPR050600">
    <property type="entry name" value="SETD3_SETD6_MTase"/>
</dbReference>